<name>A0ABS1INT3_9GAMM</name>
<feature type="domain" description="FtsK gamma" evidence="1">
    <location>
        <begin position="11"/>
        <end position="66"/>
    </location>
</feature>
<evidence type="ECO:0000313" key="2">
    <source>
        <dbReference type="EMBL" id="MBK5143420.1"/>
    </source>
</evidence>
<dbReference type="Pfam" id="PF09397">
    <property type="entry name" value="FtsK_gamma"/>
    <property type="match status" value="1"/>
</dbReference>
<accession>A0ABS1INT3</accession>
<proteinExistence type="predicted"/>
<gene>
    <name evidence="2" type="ORF">I2494_06750</name>
</gene>
<dbReference type="InterPro" id="IPR018541">
    <property type="entry name" value="Ftsk_gamma"/>
</dbReference>
<dbReference type="EMBL" id="JADRCR010000002">
    <property type="protein sequence ID" value="MBK5143420.1"/>
    <property type="molecule type" value="Genomic_DNA"/>
</dbReference>
<protein>
    <recommendedName>
        <fullName evidence="1">FtsK gamma domain-containing protein</fullName>
    </recommendedName>
</protein>
<organism evidence="2 3">
    <name type="scientific">Limnobaculum allomyrinae</name>
    <dbReference type="NCBI Taxonomy" id="2791986"/>
    <lineage>
        <taxon>Bacteria</taxon>
        <taxon>Pseudomonadati</taxon>
        <taxon>Pseudomonadota</taxon>
        <taxon>Gammaproteobacteria</taxon>
        <taxon>Enterobacterales</taxon>
        <taxon>Budviciaceae</taxon>
        <taxon>Limnobaculum</taxon>
    </lineage>
</organism>
<reference evidence="2 3" key="1">
    <citation type="submission" date="2020-11" db="EMBL/GenBank/DDBJ databases">
        <title>Insectihabitans protaetiae gen. nov. sp. nov. and Insectihabitans allomyrinae sp. nov., isolated from larvae of Protaetia brevitarsis seulensis and Allomyrina dichotoma, respectively.</title>
        <authorList>
            <person name="Lee S.D."/>
            <person name="Byeon Y.-S."/>
            <person name="Kim S.-M."/>
            <person name="Yang H.L."/>
            <person name="Kim I.S."/>
        </authorList>
    </citation>
    <scope>NUCLEOTIDE SEQUENCE [LARGE SCALE GENOMIC DNA]</scope>
    <source>
        <strain evidence="2 3">BWR-B9</strain>
    </source>
</reference>
<dbReference type="RefSeq" id="WP_218466321.1">
    <property type="nucleotide sequence ID" value="NZ_JADRCR010000002.1"/>
</dbReference>
<evidence type="ECO:0000313" key="3">
    <source>
        <dbReference type="Proteomes" id="UP001296921"/>
    </source>
</evidence>
<comment type="caution">
    <text evidence="2">The sequence shown here is derived from an EMBL/GenBank/DDBJ whole genome shotgun (WGS) entry which is preliminary data.</text>
</comment>
<sequence length="67" mass="8079">MHDLTETMRKHNQQDFLMQPTREWITQNQFINISISKIQRHFRIGYNRAAIILKMLEAEAIIKNSHE</sequence>
<evidence type="ECO:0000259" key="1">
    <source>
        <dbReference type="SMART" id="SM00843"/>
    </source>
</evidence>
<dbReference type="Proteomes" id="UP001296921">
    <property type="component" value="Unassembled WGS sequence"/>
</dbReference>
<dbReference type="SMART" id="SM00843">
    <property type="entry name" value="Ftsk_gamma"/>
    <property type="match status" value="1"/>
</dbReference>
<keyword evidence="3" id="KW-1185">Reference proteome</keyword>